<keyword evidence="1" id="KW-0805">Transcription regulation</keyword>
<dbReference type="CDD" id="cd00093">
    <property type="entry name" value="HTH_XRE"/>
    <property type="match status" value="1"/>
</dbReference>
<evidence type="ECO:0000313" key="5">
    <source>
        <dbReference type="EMBL" id="ADU91123.1"/>
    </source>
</evidence>
<accession>A0A654KFB6</accession>
<evidence type="ECO:0000259" key="4">
    <source>
        <dbReference type="PROSITE" id="PS50943"/>
    </source>
</evidence>
<dbReference type="SMART" id="SM00530">
    <property type="entry name" value="HTH_XRE"/>
    <property type="match status" value="1"/>
</dbReference>
<reference evidence="5 6" key="1">
    <citation type="journal article" date="2011" name="J. Bacteriol.">
        <title>Genome sequence of Taylorella equigenitalis MCE9, the causative agent of contagious equine metritis.</title>
        <authorList>
            <person name="Hebert L."/>
            <person name="Moumen B."/>
            <person name="Duquesne F."/>
            <person name="Breuil M.F."/>
            <person name="Laugier C."/>
            <person name="Batto J.M."/>
            <person name="Renault P."/>
            <person name="Petry S."/>
        </authorList>
    </citation>
    <scope>NUCLEOTIDE SEQUENCE [LARGE SCALE GENOMIC DNA]</scope>
    <source>
        <strain evidence="5 6">MCE9</strain>
    </source>
</reference>
<evidence type="ECO:0000313" key="6">
    <source>
        <dbReference type="Proteomes" id="UP000007472"/>
    </source>
</evidence>
<keyword evidence="2" id="KW-0238">DNA-binding</keyword>
<sequence length="110" mass="12629">MNGLNATLGDRVKIARINSKLSQIDLAKKTGLSQGTIAHIENGRNRDTKHLMDLAKALSVRAEWLYYGEGNVKDTWPFRRISQNEYLQLNEVLKEDIEDYVQLKLSKLKK</sequence>
<dbReference type="Gene3D" id="1.10.260.40">
    <property type="entry name" value="lambda repressor-like DNA-binding domains"/>
    <property type="match status" value="1"/>
</dbReference>
<evidence type="ECO:0000256" key="3">
    <source>
        <dbReference type="ARBA" id="ARBA00023163"/>
    </source>
</evidence>
<dbReference type="PROSITE" id="PS50943">
    <property type="entry name" value="HTH_CROC1"/>
    <property type="match status" value="1"/>
</dbReference>
<keyword evidence="3" id="KW-0804">Transcription</keyword>
<proteinExistence type="predicted"/>
<dbReference type="Pfam" id="PF01381">
    <property type="entry name" value="HTH_3"/>
    <property type="match status" value="1"/>
</dbReference>
<dbReference type="PANTHER" id="PTHR40661">
    <property type="match status" value="1"/>
</dbReference>
<evidence type="ECO:0000256" key="1">
    <source>
        <dbReference type="ARBA" id="ARBA00023015"/>
    </source>
</evidence>
<dbReference type="InterPro" id="IPR010982">
    <property type="entry name" value="Lambda_DNA-bd_dom_sf"/>
</dbReference>
<dbReference type="PANTHER" id="PTHR40661:SF2">
    <property type="entry name" value="HTH-TYPE TRANSCRIPTIONAL REGULATOR PRTR"/>
    <property type="match status" value="1"/>
</dbReference>
<dbReference type="AlphaFoldDB" id="A0A654KFB6"/>
<name>A0A654KFB6_TAYEM</name>
<evidence type="ECO:0000256" key="2">
    <source>
        <dbReference type="ARBA" id="ARBA00023125"/>
    </source>
</evidence>
<dbReference type="Proteomes" id="UP000007472">
    <property type="component" value="Chromosome"/>
</dbReference>
<protein>
    <submittedName>
        <fullName evidence="5">Phage repressor</fullName>
    </submittedName>
</protein>
<dbReference type="KEGG" id="teq:TEQUI_0167"/>
<organism evidence="5 6">
    <name type="scientific">Taylorella equigenitalis (strain MCE9)</name>
    <dbReference type="NCBI Taxonomy" id="937774"/>
    <lineage>
        <taxon>Bacteria</taxon>
        <taxon>Pseudomonadati</taxon>
        <taxon>Pseudomonadota</taxon>
        <taxon>Betaproteobacteria</taxon>
        <taxon>Burkholderiales</taxon>
        <taxon>Alcaligenaceae</taxon>
        <taxon>Taylorella</taxon>
    </lineage>
</organism>
<dbReference type="EMBL" id="CP002456">
    <property type="protein sequence ID" value="ADU91123.1"/>
    <property type="molecule type" value="Genomic_DNA"/>
</dbReference>
<dbReference type="SUPFAM" id="SSF47413">
    <property type="entry name" value="lambda repressor-like DNA-binding domains"/>
    <property type="match status" value="1"/>
</dbReference>
<feature type="domain" description="HTH cro/C1-type" evidence="4">
    <location>
        <begin position="12"/>
        <end position="65"/>
    </location>
</feature>
<dbReference type="InterPro" id="IPR001387">
    <property type="entry name" value="Cro/C1-type_HTH"/>
</dbReference>
<gene>
    <name evidence="5" type="ordered locus">TEQUI_0167</name>
</gene>
<dbReference type="GO" id="GO:0003677">
    <property type="term" value="F:DNA binding"/>
    <property type="evidence" value="ECO:0007669"/>
    <property type="project" value="UniProtKB-KW"/>
</dbReference>